<dbReference type="Pfam" id="PF00487">
    <property type="entry name" value="FA_desaturase"/>
    <property type="match status" value="1"/>
</dbReference>
<accession>A0A317VWL7</accession>
<evidence type="ECO:0000256" key="9">
    <source>
        <dbReference type="ARBA" id="ARBA00023002"/>
    </source>
</evidence>
<keyword evidence="5 14" id="KW-0812">Transmembrane</keyword>
<dbReference type="InterPro" id="IPR005804">
    <property type="entry name" value="FA_desaturase_dom"/>
</dbReference>
<evidence type="ECO:0000256" key="1">
    <source>
        <dbReference type="ARBA" id="ARBA00004141"/>
    </source>
</evidence>
<feature type="transmembrane region" description="Helical" evidence="14">
    <location>
        <begin position="59"/>
        <end position="80"/>
    </location>
</feature>
<dbReference type="GO" id="GO:0005506">
    <property type="term" value="F:iron ion binding"/>
    <property type="evidence" value="ECO:0007669"/>
    <property type="project" value="TreeGrafter"/>
</dbReference>
<keyword evidence="8 14" id="KW-1133">Transmembrane helix</keyword>
<evidence type="ECO:0000256" key="4">
    <source>
        <dbReference type="ARBA" id="ARBA00022617"/>
    </source>
</evidence>
<organism evidence="16 17">
    <name type="scientific">Aspergillus heteromorphus CBS 117.55</name>
    <dbReference type="NCBI Taxonomy" id="1448321"/>
    <lineage>
        <taxon>Eukaryota</taxon>
        <taxon>Fungi</taxon>
        <taxon>Dikarya</taxon>
        <taxon>Ascomycota</taxon>
        <taxon>Pezizomycotina</taxon>
        <taxon>Eurotiomycetes</taxon>
        <taxon>Eurotiomycetidae</taxon>
        <taxon>Eurotiales</taxon>
        <taxon>Aspergillaceae</taxon>
        <taxon>Aspergillus</taxon>
        <taxon>Aspergillus subgen. Circumdati</taxon>
    </lineage>
</organism>
<feature type="transmembrane region" description="Helical" evidence="14">
    <location>
        <begin position="92"/>
        <end position="111"/>
    </location>
</feature>
<keyword evidence="4 14" id="KW-0349">Heme</keyword>
<comment type="subcellular location">
    <subcellularLocation>
        <location evidence="1">Membrane</location>
        <topology evidence="1">Multi-pass membrane protein</topology>
    </subcellularLocation>
</comment>
<dbReference type="AlphaFoldDB" id="A0A317VWL7"/>
<comment type="similarity">
    <text evidence="14">Belongs to the cytochrome b5 family.</text>
</comment>
<dbReference type="OrthoDB" id="4496439at2759"/>
<gene>
    <name evidence="16" type="ORF">BO70DRAFT_372162</name>
</gene>
<dbReference type="PANTHER" id="PTHR11351:SF31">
    <property type="entry name" value="DESATURASE 1, ISOFORM A-RELATED"/>
    <property type="match status" value="1"/>
</dbReference>
<dbReference type="Pfam" id="PF00173">
    <property type="entry name" value="Cyt-b5"/>
    <property type="match status" value="1"/>
</dbReference>
<reference evidence="16 17" key="1">
    <citation type="submission" date="2016-12" db="EMBL/GenBank/DDBJ databases">
        <title>The genomes of Aspergillus section Nigri reveals drivers in fungal speciation.</title>
        <authorList>
            <consortium name="DOE Joint Genome Institute"/>
            <person name="Vesth T.C."/>
            <person name="Nybo J."/>
            <person name="Theobald S."/>
            <person name="Brandl J."/>
            <person name="Frisvad J.C."/>
            <person name="Nielsen K.F."/>
            <person name="Lyhne E.K."/>
            <person name="Kogle M.E."/>
            <person name="Kuo A."/>
            <person name="Riley R."/>
            <person name="Clum A."/>
            <person name="Nolan M."/>
            <person name="Lipzen A."/>
            <person name="Salamov A."/>
            <person name="Henrissat B."/>
            <person name="Wiebenga A."/>
            <person name="De Vries R.P."/>
            <person name="Grigoriev I.V."/>
            <person name="Mortensen U.H."/>
            <person name="Andersen M.R."/>
            <person name="Baker S.E."/>
        </authorList>
    </citation>
    <scope>NUCLEOTIDE SEQUENCE [LARGE SCALE GENOMIC DNA]</scope>
    <source>
        <strain evidence="16 17">CBS 117.55</strain>
    </source>
</reference>
<comment type="caution">
    <text evidence="16">The sequence shown here is derived from an EMBL/GenBank/DDBJ whole genome shotgun (WGS) entry which is preliminary data.</text>
</comment>
<dbReference type="GO" id="GO:0005789">
    <property type="term" value="C:endoplasmic reticulum membrane"/>
    <property type="evidence" value="ECO:0007669"/>
    <property type="project" value="TreeGrafter"/>
</dbReference>
<evidence type="ECO:0000313" key="16">
    <source>
        <dbReference type="EMBL" id="PWY77407.1"/>
    </source>
</evidence>
<comment type="similarity">
    <text evidence="2">Belongs to the fatty acid desaturase type 1 family.</text>
</comment>
<comment type="caution">
    <text evidence="14">Lacks conserved residue(s) required for the propagation of feature annotation.</text>
</comment>
<dbReference type="PANTHER" id="PTHR11351">
    <property type="entry name" value="ACYL-COA DESATURASE"/>
    <property type="match status" value="1"/>
</dbReference>
<dbReference type="GO" id="GO:0020037">
    <property type="term" value="F:heme binding"/>
    <property type="evidence" value="ECO:0007669"/>
    <property type="project" value="UniProtKB-UniRule"/>
</dbReference>
<keyword evidence="10 14" id="KW-0408">Iron</keyword>
<evidence type="ECO:0000256" key="14">
    <source>
        <dbReference type="RuleBase" id="RU362121"/>
    </source>
</evidence>
<protein>
    <recommendedName>
        <fullName evidence="15">Cytochrome b5 heme-binding domain-containing protein</fullName>
    </recommendedName>
</protein>
<keyword evidence="17" id="KW-1185">Reference proteome</keyword>
<keyword evidence="3" id="KW-0444">Lipid biosynthesis</keyword>
<keyword evidence="12 14" id="KW-0472">Membrane</keyword>
<dbReference type="SUPFAM" id="SSF55856">
    <property type="entry name" value="Cytochrome b5-like heme/steroid binding domain"/>
    <property type="match status" value="1"/>
</dbReference>
<keyword evidence="11" id="KW-0443">Lipid metabolism</keyword>
<evidence type="ECO:0000256" key="2">
    <source>
        <dbReference type="ARBA" id="ARBA00009295"/>
    </source>
</evidence>
<evidence type="ECO:0000256" key="11">
    <source>
        <dbReference type="ARBA" id="ARBA00023098"/>
    </source>
</evidence>
<keyword evidence="9" id="KW-0560">Oxidoreductase</keyword>
<dbReference type="InterPro" id="IPR001522">
    <property type="entry name" value="FADS-1_CS"/>
</dbReference>
<keyword evidence="13" id="KW-0275">Fatty acid biosynthesis</keyword>
<feature type="domain" description="Cytochrome b5 heme-binding" evidence="15">
    <location>
        <begin position="250"/>
        <end position="329"/>
    </location>
</feature>
<evidence type="ECO:0000256" key="7">
    <source>
        <dbReference type="ARBA" id="ARBA00022832"/>
    </source>
</evidence>
<evidence type="ECO:0000256" key="6">
    <source>
        <dbReference type="ARBA" id="ARBA00022723"/>
    </source>
</evidence>
<keyword evidence="7" id="KW-0276">Fatty acid metabolism</keyword>
<dbReference type="PROSITE" id="PS00191">
    <property type="entry name" value="CYTOCHROME_B5_1"/>
    <property type="match status" value="1"/>
</dbReference>
<sequence length="329" mass="37768">MPAQPAKHMEELLHPLQHLLALLGLLRPRINWFNLTILLLIPLDAAHEIPKIPLRCYTLLWSLGYYFITMLCITAGYHRLWSHRSYNASKPLQWFLAVFGAGAMQGSIRSWRDQGEIPPPRYPIEMSDLAEDSVLDTQDQYYRALSLFMGWIFPAFVAGLGWGDWKGGVLDAGILRAFFVQQATFSVNPLAHWVGGQPYGDRRSARNSGWVAVVTLGEGYHNFHHEFPGDYRCGVEWWQVDVTKWMIFGWMVVGMAGGLKRFSRGQRKLNIESRFVYDVGEFMKEHPGGERLPELYIKGDVTYEFNGDVYNHSDEARDRLAMMRVAVRP</sequence>
<evidence type="ECO:0000256" key="3">
    <source>
        <dbReference type="ARBA" id="ARBA00022516"/>
    </source>
</evidence>
<dbReference type="Proteomes" id="UP000247233">
    <property type="component" value="Unassembled WGS sequence"/>
</dbReference>
<name>A0A317VWL7_9EURO</name>
<dbReference type="PROSITE" id="PS50255">
    <property type="entry name" value="CYTOCHROME_B5_2"/>
    <property type="match status" value="1"/>
</dbReference>
<dbReference type="EMBL" id="MSFL01000018">
    <property type="protein sequence ID" value="PWY77407.1"/>
    <property type="molecule type" value="Genomic_DNA"/>
</dbReference>
<dbReference type="GO" id="GO:0004768">
    <property type="term" value="F:stearoyl-CoA 9-desaturase activity"/>
    <property type="evidence" value="ECO:0007669"/>
    <property type="project" value="TreeGrafter"/>
</dbReference>
<dbReference type="PROSITE" id="PS00476">
    <property type="entry name" value="FATTY_ACID_DESATUR_1"/>
    <property type="match status" value="1"/>
</dbReference>
<evidence type="ECO:0000256" key="10">
    <source>
        <dbReference type="ARBA" id="ARBA00023004"/>
    </source>
</evidence>
<dbReference type="VEuPathDB" id="FungiDB:BO70DRAFT_372162"/>
<dbReference type="InterPro" id="IPR036400">
    <property type="entry name" value="Cyt_B5-like_heme/steroid_sf"/>
</dbReference>
<dbReference type="GO" id="GO:0006636">
    <property type="term" value="P:unsaturated fatty acid biosynthetic process"/>
    <property type="evidence" value="ECO:0007669"/>
    <property type="project" value="TreeGrafter"/>
</dbReference>
<evidence type="ECO:0000256" key="5">
    <source>
        <dbReference type="ARBA" id="ARBA00022692"/>
    </source>
</evidence>
<proteinExistence type="inferred from homology"/>
<dbReference type="InterPro" id="IPR015876">
    <property type="entry name" value="Acyl-CoA_DS"/>
</dbReference>
<evidence type="ECO:0000313" key="17">
    <source>
        <dbReference type="Proteomes" id="UP000247233"/>
    </source>
</evidence>
<dbReference type="RefSeq" id="XP_025397980.1">
    <property type="nucleotide sequence ID" value="XM_025544834.1"/>
</dbReference>
<dbReference type="CDD" id="cd03505">
    <property type="entry name" value="Delta9-FADS-like"/>
    <property type="match status" value="1"/>
</dbReference>
<evidence type="ECO:0000256" key="13">
    <source>
        <dbReference type="ARBA" id="ARBA00023160"/>
    </source>
</evidence>
<dbReference type="InterPro" id="IPR018506">
    <property type="entry name" value="Cyt_B5_heme-BS"/>
</dbReference>
<feature type="transmembrane region" description="Helical" evidence="14">
    <location>
        <begin position="141"/>
        <end position="162"/>
    </location>
</feature>
<evidence type="ECO:0000256" key="12">
    <source>
        <dbReference type="ARBA" id="ARBA00023136"/>
    </source>
</evidence>
<evidence type="ECO:0000259" key="15">
    <source>
        <dbReference type="PROSITE" id="PS50255"/>
    </source>
</evidence>
<evidence type="ECO:0000256" key="8">
    <source>
        <dbReference type="ARBA" id="ARBA00022989"/>
    </source>
</evidence>
<keyword evidence="6 14" id="KW-0479">Metal-binding</keyword>
<dbReference type="Gene3D" id="3.10.120.10">
    <property type="entry name" value="Cytochrome b5-like heme/steroid binding domain"/>
    <property type="match status" value="1"/>
</dbReference>
<dbReference type="InterPro" id="IPR001199">
    <property type="entry name" value="Cyt_B5-like_heme/steroid-bd"/>
</dbReference>
<feature type="transmembrane region" description="Helical" evidence="14">
    <location>
        <begin position="242"/>
        <end position="259"/>
    </location>
</feature>
<dbReference type="PRINTS" id="PR00075">
    <property type="entry name" value="FACDDSATRASE"/>
</dbReference>
<dbReference type="GeneID" id="37067071"/>
<dbReference type="STRING" id="1448321.A0A317VWL7"/>